<name>A0ABD6FJY4_9PSEU</name>
<organism evidence="1 2">
    <name type="scientific">Thermocrispum agreste</name>
    <dbReference type="NCBI Taxonomy" id="37925"/>
    <lineage>
        <taxon>Bacteria</taxon>
        <taxon>Bacillati</taxon>
        <taxon>Actinomycetota</taxon>
        <taxon>Actinomycetes</taxon>
        <taxon>Pseudonocardiales</taxon>
        <taxon>Pseudonocardiaceae</taxon>
        <taxon>Thermocrispum</taxon>
    </lineage>
</organism>
<comment type="caution">
    <text evidence="1">The sequence shown here is derived from an EMBL/GenBank/DDBJ whole genome shotgun (WGS) entry which is preliminary data.</text>
</comment>
<sequence>MRWTYTHLNNTNPVLYSTSEQHARVRAAGVELPPDGTVLEL</sequence>
<dbReference type="InterPro" id="IPR036866">
    <property type="entry name" value="RibonucZ/Hydroxyglut_hydro"/>
</dbReference>
<accession>A0ABD6FJY4</accession>
<dbReference type="EMBL" id="QGUI02000214">
    <property type="protein sequence ID" value="MFO7193444.1"/>
    <property type="molecule type" value="Genomic_DNA"/>
</dbReference>
<dbReference type="Gene3D" id="3.60.15.10">
    <property type="entry name" value="Ribonuclease Z/Hydroxyacylglutathione hydrolase-like"/>
    <property type="match status" value="1"/>
</dbReference>
<gene>
    <name evidence="1" type="ORF">DIU77_014480</name>
</gene>
<evidence type="ECO:0000313" key="1">
    <source>
        <dbReference type="EMBL" id="MFO7193444.1"/>
    </source>
</evidence>
<proteinExistence type="predicted"/>
<evidence type="ECO:0000313" key="2">
    <source>
        <dbReference type="Proteomes" id="UP000249324"/>
    </source>
</evidence>
<protein>
    <submittedName>
        <fullName evidence="1">Uncharacterized protein</fullName>
    </submittedName>
</protein>
<dbReference type="Proteomes" id="UP000249324">
    <property type="component" value="Unassembled WGS sequence"/>
</dbReference>
<reference evidence="1 2" key="1">
    <citation type="journal article" date="2021" name="BMC Genomics">
        <title>Genome-resolved metagenome and metatranscriptome analyses of thermophilic composting reveal key bacterial players and their metabolic interactions.</title>
        <authorList>
            <person name="Braga L.P.P."/>
            <person name="Pereira R.V."/>
            <person name="Martins L.F."/>
            <person name="Moura L.M.S."/>
            <person name="Sanchez F.B."/>
            <person name="Patane J.S.L."/>
            <person name="da Silva A.M."/>
            <person name="Setubal J.C."/>
        </authorList>
    </citation>
    <scope>NUCLEOTIDE SEQUENCE [LARGE SCALE GENOMIC DNA]</scope>
    <source>
        <strain evidence="1">ZC4RG45</strain>
    </source>
</reference>
<dbReference type="AlphaFoldDB" id="A0ABD6FJY4"/>